<evidence type="ECO:0000313" key="2">
    <source>
        <dbReference type="EMBL" id="KAA6392127.1"/>
    </source>
</evidence>
<feature type="transmembrane region" description="Helical" evidence="1">
    <location>
        <begin position="92"/>
        <end position="123"/>
    </location>
</feature>
<accession>A0A5J4WB30</accession>
<organism evidence="2 3">
    <name type="scientific">Streblomastix strix</name>
    <dbReference type="NCBI Taxonomy" id="222440"/>
    <lineage>
        <taxon>Eukaryota</taxon>
        <taxon>Metamonada</taxon>
        <taxon>Preaxostyla</taxon>
        <taxon>Oxymonadida</taxon>
        <taxon>Streblomastigidae</taxon>
        <taxon>Streblomastix</taxon>
    </lineage>
</organism>
<gene>
    <name evidence="2" type="ORF">EZS28_012347</name>
</gene>
<dbReference type="AlphaFoldDB" id="A0A5J4WB30"/>
<keyword evidence="1" id="KW-0472">Membrane</keyword>
<keyword evidence="1" id="KW-0812">Transmembrane</keyword>
<protein>
    <submittedName>
        <fullName evidence="2">Uncharacterized protein</fullName>
    </submittedName>
</protein>
<evidence type="ECO:0000256" key="1">
    <source>
        <dbReference type="SAM" id="Phobius"/>
    </source>
</evidence>
<keyword evidence="1" id="KW-1133">Transmembrane helix</keyword>
<dbReference type="Proteomes" id="UP000324800">
    <property type="component" value="Unassembled WGS sequence"/>
</dbReference>
<dbReference type="OrthoDB" id="10588747at2759"/>
<sequence>MLQKTAWIIYQWITQNLLSITCETAKMVHALKFSGVYQVMELNFRLTTQQRRKKLTKLQEKRIAKTLPHRLIRNDPNDIQLFYLFLSSTRGVIFSFAFTLISFLVFISSVIIVVTPLIGLFITKREKERLWAKLDVWLAEKADEFKDAGVIIYHTNQVFKTISKQLPSRYVIPEKCQTVHIVNIERK</sequence>
<dbReference type="EMBL" id="SNRW01002649">
    <property type="protein sequence ID" value="KAA6392127.1"/>
    <property type="molecule type" value="Genomic_DNA"/>
</dbReference>
<evidence type="ECO:0000313" key="3">
    <source>
        <dbReference type="Proteomes" id="UP000324800"/>
    </source>
</evidence>
<reference evidence="2 3" key="1">
    <citation type="submission" date="2019-03" db="EMBL/GenBank/DDBJ databases">
        <title>Single cell metagenomics reveals metabolic interactions within the superorganism composed of flagellate Streblomastix strix and complex community of Bacteroidetes bacteria on its surface.</title>
        <authorList>
            <person name="Treitli S.C."/>
            <person name="Kolisko M."/>
            <person name="Husnik F."/>
            <person name="Keeling P."/>
            <person name="Hampl V."/>
        </authorList>
    </citation>
    <scope>NUCLEOTIDE SEQUENCE [LARGE SCALE GENOMIC DNA]</scope>
    <source>
        <strain evidence="2">ST1C</strain>
    </source>
</reference>
<proteinExistence type="predicted"/>
<comment type="caution">
    <text evidence="2">The sequence shown here is derived from an EMBL/GenBank/DDBJ whole genome shotgun (WGS) entry which is preliminary data.</text>
</comment>
<name>A0A5J4WB30_9EUKA</name>